<dbReference type="GO" id="GO:0003924">
    <property type="term" value="F:GTPase activity"/>
    <property type="evidence" value="ECO:0007669"/>
    <property type="project" value="InterPro"/>
</dbReference>
<evidence type="ECO:0000313" key="3">
    <source>
        <dbReference type="EMBL" id="CAE8711462.1"/>
    </source>
</evidence>
<keyword evidence="2" id="KW-0342">GTP-binding</keyword>
<dbReference type="EMBL" id="CAJNNW010032164">
    <property type="protein sequence ID" value="CAE8711462.1"/>
    <property type="molecule type" value="Genomic_DNA"/>
</dbReference>
<evidence type="ECO:0000256" key="1">
    <source>
        <dbReference type="ARBA" id="ARBA00022741"/>
    </source>
</evidence>
<dbReference type="Gene3D" id="3.40.50.300">
    <property type="entry name" value="P-loop containing nucleotide triphosphate hydrolases"/>
    <property type="match status" value="1"/>
</dbReference>
<reference evidence="3" key="1">
    <citation type="submission" date="2021-02" db="EMBL/GenBank/DDBJ databases">
        <authorList>
            <person name="Dougan E. K."/>
            <person name="Rhodes N."/>
            <person name="Thang M."/>
            <person name="Chan C."/>
        </authorList>
    </citation>
    <scope>NUCLEOTIDE SEQUENCE</scope>
</reference>
<sequence>MEPGIERQLSFEEEKSSSSLRILVAGDAAVGKTRLCELLCSGSCSGHAVGDLAVMTEGPAGGQPQQEWTCGCTLSVVHETVEIDMRTVDVEVELWEVGGTKTYSCARPVFYDGLDAVILVYDVSNMKSYHNLVAWLFELCVSVVPPSLKYWDAGGGSGGVPDVDLELADSGAVQQGIFSGRFPVLFIANKCDLHSRGEVGALPRPRPPEKPMLLDRLLGGGGESVSCRTPADAVLMERLCDFILGGRHTESSCRDGAKKFDFSCWQEFVRRVYQAKNRIG</sequence>
<dbReference type="AlphaFoldDB" id="A0A813KYT0"/>
<comment type="caution">
    <text evidence="3">The sequence shown here is derived from an EMBL/GenBank/DDBJ whole genome shotgun (WGS) entry which is preliminary data.</text>
</comment>
<evidence type="ECO:0000313" key="4">
    <source>
        <dbReference type="Proteomes" id="UP000626109"/>
    </source>
</evidence>
<dbReference type="SUPFAM" id="SSF52540">
    <property type="entry name" value="P-loop containing nucleoside triphosphate hydrolases"/>
    <property type="match status" value="1"/>
</dbReference>
<dbReference type="PROSITE" id="PS51419">
    <property type="entry name" value="RAB"/>
    <property type="match status" value="1"/>
</dbReference>
<dbReference type="InterPro" id="IPR001806">
    <property type="entry name" value="Small_GTPase"/>
</dbReference>
<dbReference type="PANTHER" id="PTHR24073">
    <property type="entry name" value="DRAB5-RELATED"/>
    <property type="match status" value="1"/>
</dbReference>
<name>A0A813KYT0_POLGL</name>
<dbReference type="InterPro" id="IPR027417">
    <property type="entry name" value="P-loop_NTPase"/>
</dbReference>
<accession>A0A813KYT0</accession>
<gene>
    <name evidence="3" type="ORF">PGLA2088_LOCUS36486</name>
</gene>
<proteinExistence type="predicted"/>
<organism evidence="3 4">
    <name type="scientific">Polarella glacialis</name>
    <name type="common">Dinoflagellate</name>
    <dbReference type="NCBI Taxonomy" id="89957"/>
    <lineage>
        <taxon>Eukaryota</taxon>
        <taxon>Sar</taxon>
        <taxon>Alveolata</taxon>
        <taxon>Dinophyceae</taxon>
        <taxon>Suessiales</taxon>
        <taxon>Suessiaceae</taxon>
        <taxon>Polarella</taxon>
    </lineage>
</organism>
<keyword evidence="1" id="KW-0547">Nucleotide-binding</keyword>
<dbReference type="Proteomes" id="UP000626109">
    <property type="component" value="Unassembled WGS sequence"/>
</dbReference>
<evidence type="ECO:0000256" key="2">
    <source>
        <dbReference type="ARBA" id="ARBA00023134"/>
    </source>
</evidence>
<dbReference type="Pfam" id="PF00071">
    <property type="entry name" value="Ras"/>
    <property type="match status" value="1"/>
</dbReference>
<protein>
    <submittedName>
        <fullName evidence="3">Uncharacterized protein</fullName>
    </submittedName>
</protein>
<dbReference type="GO" id="GO:0005525">
    <property type="term" value="F:GTP binding"/>
    <property type="evidence" value="ECO:0007669"/>
    <property type="project" value="UniProtKB-KW"/>
</dbReference>